<dbReference type="Proteomes" id="UP001165960">
    <property type="component" value="Unassembled WGS sequence"/>
</dbReference>
<evidence type="ECO:0000313" key="1">
    <source>
        <dbReference type="EMBL" id="KAJ9052371.1"/>
    </source>
</evidence>
<organism evidence="1 2">
    <name type="scientific">Entomophthora muscae</name>
    <dbReference type="NCBI Taxonomy" id="34485"/>
    <lineage>
        <taxon>Eukaryota</taxon>
        <taxon>Fungi</taxon>
        <taxon>Fungi incertae sedis</taxon>
        <taxon>Zoopagomycota</taxon>
        <taxon>Entomophthoromycotina</taxon>
        <taxon>Entomophthoromycetes</taxon>
        <taxon>Entomophthorales</taxon>
        <taxon>Entomophthoraceae</taxon>
        <taxon>Entomophthora</taxon>
    </lineage>
</organism>
<name>A0ACC2RQQ5_9FUNG</name>
<gene>
    <name evidence="1" type="ORF">DSO57_1034955</name>
</gene>
<reference evidence="1" key="1">
    <citation type="submission" date="2022-04" db="EMBL/GenBank/DDBJ databases">
        <title>Genome of the entomopathogenic fungus Entomophthora muscae.</title>
        <authorList>
            <person name="Elya C."/>
            <person name="Lovett B.R."/>
            <person name="Lee E."/>
            <person name="Macias A.M."/>
            <person name="Hajek A.E."/>
            <person name="De Bivort B.L."/>
            <person name="Kasson M.T."/>
            <person name="De Fine Licht H.H."/>
            <person name="Stajich J.E."/>
        </authorList>
    </citation>
    <scope>NUCLEOTIDE SEQUENCE</scope>
    <source>
        <strain evidence="1">Berkeley</strain>
    </source>
</reference>
<keyword evidence="2" id="KW-1185">Reference proteome</keyword>
<sequence length="411" mass="44921">MVTSSEGIFAVLSSPVHGTKGPPRRSERLQARRALAQAISTTIENPTAKLYLLQSVEADDTDPQDDPDSSSIFVNVSIYLPLQTILKVIPGLESALSSIREAFNPQGAHTTLPMEPHNPILCSCTWIEVTVFDTPIRAVLDTGAPTNIISSRLVRRLGFLPDISCAESFFKAGVESIKSNDAYYSVPLRFGKLVATYPAVVLESESYDMLIDTELFRTYQTEISYLHGHFSILGYTIPLLFKDLSDVFLVSKEETGRQNVCLWYPHGVLGLSYRVANASFKPLPAYSDNQKGLKLWLNQLVRIPPKTQVAVDTGLYLDLPPGLHHEISSINGVSHKEPLAAPGICDSAAQETLKVLLLNPLSTEMKVSKGQHVATLRIGHNEELSAVHFLGGLEELGISLPSKPLVAAIIP</sequence>
<evidence type="ECO:0000313" key="2">
    <source>
        <dbReference type="Proteomes" id="UP001165960"/>
    </source>
</evidence>
<accession>A0ACC2RQQ5</accession>
<comment type="caution">
    <text evidence="1">The sequence shown here is derived from an EMBL/GenBank/DDBJ whole genome shotgun (WGS) entry which is preliminary data.</text>
</comment>
<protein>
    <submittedName>
        <fullName evidence="1">Uncharacterized protein</fullName>
    </submittedName>
</protein>
<proteinExistence type="predicted"/>
<dbReference type="EMBL" id="QTSX02006689">
    <property type="protein sequence ID" value="KAJ9052371.1"/>
    <property type="molecule type" value="Genomic_DNA"/>
</dbReference>